<evidence type="ECO:0000313" key="1">
    <source>
        <dbReference type="Ensembl" id="ENSNPEP00000015406.1"/>
    </source>
</evidence>
<proteinExistence type="predicted"/>
<keyword evidence="2" id="KW-1185">Reference proteome</keyword>
<protein>
    <submittedName>
        <fullName evidence="1">Uncharacterized protein</fullName>
    </submittedName>
</protein>
<accession>A0A8C6ZGS5</accession>
<dbReference type="AlphaFoldDB" id="A0A8C6ZGS5"/>
<organism evidence="1 2">
    <name type="scientific">Nothoprocta perdicaria</name>
    <name type="common">Chilean tinamou</name>
    <name type="synonym">Crypturus perdicarius</name>
    <dbReference type="NCBI Taxonomy" id="30464"/>
    <lineage>
        <taxon>Eukaryota</taxon>
        <taxon>Metazoa</taxon>
        <taxon>Chordata</taxon>
        <taxon>Craniata</taxon>
        <taxon>Vertebrata</taxon>
        <taxon>Euteleostomi</taxon>
        <taxon>Archelosauria</taxon>
        <taxon>Archosauria</taxon>
        <taxon>Dinosauria</taxon>
        <taxon>Saurischia</taxon>
        <taxon>Theropoda</taxon>
        <taxon>Coelurosauria</taxon>
        <taxon>Aves</taxon>
        <taxon>Palaeognathae</taxon>
        <taxon>Tinamiformes</taxon>
        <taxon>Tinamidae</taxon>
        <taxon>Nothoprocta</taxon>
    </lineage>
</organism>
<sequence length="127" mass="13595">MTAVSPDTAHAARALWDINVHRLRGAGERGALGAARAAPHRAHRPLAHRAALVPHGARDRAGVLPPGRRPGRPGLLQQLCAQLDRQLGAGLREGAGLLFRTQLKVLAALTYVKWQELLPLAVPGTPW</sequence>
<evidence type="ECO:0000313" key="2">
    <source>
        <dbReference type="Proteomes" id="UP000694420"/>
    </source>
</evidence>
<dbReference type="Proteomes" id="UP000694420">
    <property type="component" value="Unplaced"/>
</dbReference>
<dbReference type="Ensembl" id="ENSNPET00000015788.1">
    <property type="protein sequence ID" value="ENSNPEP00000015406.1"/>
    <property type="gene ID" value="ENSNPEG00000011499.1"/>
</dbReference>
<reference evidence="1" key="1">
    <citation type="submission" date="2025-08" db="UniProtKB">
        <authorList>
            <consortium name="Ensembl"/>
        </authorList>
    </citation>
    <scope>IDENTIFICATION</scope>
</reference>
<name>A0A8C6ZGS5_NOTPE</name>
<reference evidence="1" key="2">
    <citation type="submission" date="2025-09" db="UniProtKB">
        <authorList>
            <consortium name="Ensembl"/>
        </authorList>
    </citation>
    <scope>IDENTIFICATION</scope>
</reference>